<proteinExistence type="predicted"/>
<evidence type="ECO:0000313" key="3">
    <source>
        <dbReference type="Proteomes" id="UP001058098"/>
    </source>
</evidence>
<dbReference type="EMBL" id="CP062229">
    <property type="protein sequence ID" value="UVC17016.1"/>
    <property type="molecule type" value="Genomic_DNA"/>
</dbReference>
<evidence type="ECO:0000313" key="2">
    <source>
        <dbReference type="EMBL" id="UVC17016.1"/>
    </source>
</evidence>
<feature type="compositionally biased region" description="Polar residues" evidence="1">
    <location>
        <begin position="74"/>
        <end position="87"/>
    </location>
</feature>
<dbReference type="RefSeq" id="WP_258121893.1">
    <property type="nucleotide sequence ID" value="NZ_CP062229.1"/>
</dbReference>
<evidence type="ECO:0000256" key="1">
    <source>
        <dbReference type="SAM" id="MobiDB-lite"/>
    </source>
</evidence>
<feature type="region of interest" description="Disordered" evidence="1">
    <location>
        <begin position="43"/>
        <end position="87"/>
    </location>
</feature>
<dbReference type="Proteomes" id="UP001058098">
    <property type="component" value="Chromosome"/>
</dbReference>
<gene>
    <name evidence="2" type="ORF">IHQ72_07700</name>
</gene>
<protein>
    <submittedName>
        <fullName evidence="2">Uncharacterized protein</fullName>
    </submittedName>
</protein>
<organism evidence="2 3">
    <name type="scientific">Mesorhizobium onobrychidis</name>
    <dbReference type="NCBI Taxonomy" id="2775404"/>
    <lineage>
        <taxon>Bacteria</taxon>
        <taxon>Pseudomonadati</taxon>
        <taxon>Pseudomonadota</taxon>
        <taxon>Alphaproteobacteria</taxon>
        <taxon>Hyphomicrobiales</taxon>
        <taxon>Phyllobacteriaceae</taxon>
        <taxon>Mesorhizobium</taxon>
    </lineage>
</organism>
<keyword evidence="3" id="KW-1185">Reference proteome</keyword>
<sequence length="87" mass="9586">MVPLADVTEANKISQLQKGGTAVESHVSFGFLARWSHFLVSPAASHGRDRPRENPSLINNSFESENWQKKADRQTGSFASSVRASTR</sequence>
<feature type="compositionally biased region" description="Polar residues" evidence="1">
    <location>
        <begin position="56"/>
        <end position="65"/>
    </location>
</feature>
<reference evidence="2" key="1">
    <citation type="submission" date="2020-09" db="EMBL/GenBank/DDBJ databases">
        <title>Rhizobia associated with sainfoin plants.</title>
        <authorList>
            <person name="Asharfi S."/>
            <person name="Kuzmanovic N."/>
            <person name="Bunk B."/>
            <person name="Sproeer C."/>
            <person name="Becker M."/>
            <person name="Thuenen T."/>
        </authorList>
    </citation>
    <scope>NUCLEOTIDE SEQUENCE</scope>
    <source>
        <strain evidence="2">OM4</strain>
    </source>
</reference>
<name>A0ABY5R0K9_9HYPH</name>
<accession>A0ABY5R0K9</accession>